<feature type="compositionally biased region" description="Low complexity" evidence="1">
    <location>
        <begin position="393"/>
        <end position="427"/>
    </location>
</feature>
<accession>A0ABW6NNX3</accession>
<organism evidence="2 3">
    <name type="scientific">Nocardia africana</name>
    <dbReference type="NCBI Taxonomy" id="134964"/>
    <lineage>
        <taxon>Bacteria</taxon>
        <taxon>Bacillati</taxon>
        <taxon>Actinomycetota</taxon>
        <taxon>Actinomycetes</taxon>
        <taxon>Mycobacteriales</taxon>
        <taxon>Nocardiaceae</taxon>
        <taxon>Nocardia</taxon>
    </lineage>
</organism>
<dbReference type="Proteomes" id="UP001601521">
    <property type="component" value="Unassembled WGS sequence"/>
</dbReference>
<sequence length="498" mass="49689">MTPPPEPSSYLDQGSGDFLRRLDAMSNSFYAGMVSGSNTQAWDADQLALQQQINVLADQLRVDVDPQSIAGGDNFENLKLEEIRDLTYQIKPDVVQAVSEAWSNIGSGLADGADTARKKVVQDAIANGWEGAAGQKAAQTFGRVLDSVADIGRSASMVAMKIAFAQRGSDETFRMLTPLLQAMVPSGTGPILPPGSPALGPAAAQTGPQIPILAEQQDQHSKKDEARQAALQVLRNVYSPGIRGGDQAVPVLPTVYPAAAPGGPVGPAGPGPVSPGPGPSNPGGGDQSPRPGDVNPGSDPNTGSDGTQSQGTQPSSTTLGSGENPSGTTGSSVPNAASTTAAGYDPSGGPVGGTSGSGLGGGVHGSGSGGGLHGSGPGSLSGSGGGTARPGLGSSIPGGPVAPPAAASLGGMRAPGQAGAAGTPGMSPGMGGKGKSEEDKDRQSAEYLRGQHLEEWIEDGRKVLPAYGAIGDDSPQQQPPAARSANPPDRGRAPGEYR</sequence>
<feature type="compositionally biased region" description="Gly residues" evidence="1">
    <location>
        <begin position="349"/>
        <end position="388"/>
    </location>
</feature>
<protein>
    <recommendedName>
        <fullName evidence="4">PPE family</fullName>
    </recommendedName>
</protein>
<reference evidence="2 3" key="1">
    <citation type="submission" date="2024-10" db="EMBL/GenBank/DDBJ databases">
        <title>The Natural Products Discovery Center: Release of the First 8490 Sequenced Strains for Exploring Actinobacteria Biosynthetic Diversity.</title>
        <authorList>
            <person name="Kalkreuter E."/>
            <person name="Kautsar S.A."/>
            <person name="Yang D."/>
            <person name="Bader C.D."/>
            <person name="Teijaro C.N."/>
            <person name="Fluegel L."/>
            <person name="Davis C.M."/>
            <person name="Simpson J.R."/>
            <person name="Lauterbach L."/>
            <person name="Steele A.D."/>
            <person name="Gui C."/>
            <person name="Meng S."/>
            <person name="Li G."/>
            <person name="Viehrig K."/>
            <person name="Ye F."/>
            <person name="Su P."/>
            <person name="Kiefer A.F."/>
            <person name="Nichols A."/>
            <person name="Cepeda A.J."/>
            <person name="Yan W."/>
            <person name="Fan B."/>
            <person name="Jiang Y."/>
            <person name="Adhikari A."/>
            <person name="Zheng C.-J."/>
            <person name="Schuster L."/>
            <person name="Cowan T.M."/>
            <person name="Smanski M.J."/>
            <person name="Chevrette M.G."/>
            <person name="De Carvalho L.P.S."/>
            <person name="Shen B."/>
        </authorList>
    </citation>
    <scope>NUCLEOTIDE SEQUENCE [LARGE SCALE GENOMIC DNA]</scope>
    <source>
        <strain evidence="2 3">NPDC004550</strain>
    </source>
</reference>
<proteinExistence type="predicted"/>
<feature type="compositionally biased region" description="Basic and acidic residues" evidence="1">
    <location>
        <begin position="489"/>
        <end position="498"/>
    </location>
</feature>
<evidence type="ECO:0000256" key="1">
    <source>
        <dbReference type="SAM" id="MobiDB-lite"/>
    </source>
</evidence>
<feature type="compositionally biased region" description="Basic and acidic residues" evidence="1">
    <location>
        <begin position="434"/>
        <end position="451"/>
    </location>
</feature>
<evidence type="ECO:0000313" key="2">
    <source>
        <dbReference type="EMBL" id="MFF0456111.1"/>
    </source>
</evidence>
<gene>
    <name evidence="2" type="ORF">ACFYTH_22330</name>
</gene>
<feature type="region of interest" description="Disordered" evidence="1">
    <location>
        <begin position="262"/>
        <end position="451"/>
    </location>
</feature>
<feature type="region of interest" description="Disordered" evidence="1">
    <location>
        <begin position="466"/>
        <end position="498"/>
    </location>
</feature>
<keyword evidence="3" id="KW-1185">Reference proteome</keyword>
<dbReference type="RefSeq" id="WP_387253026.1">
    <property type="nucleotide sequence ID" value="NZ_JBIALX010000009.1"/>
</dbReference>
<evidence type="ECO:0008006" key="4">
    <source>
        <dbReference type="Google" id="ProtNLM"/>
    </source>
</evidence>
<comment type="caution">
    <text evidence="2">The sequence shown here is derived from an EMBL/GenBank/DDBJ whole genome shotgun (WGS) entry which is preliminary data.</text>
</comment>
<feature type="compositionally biased region" description="Pro residues" evidence="1">
    <location>
        <begin position="267"/>
        <end position="280"/>
    </location>
</feature>
<feature type="compositionally biased region" description="Polar residues" evidence="1">
    <location>
        <begin position="323"/>
        <end position="341"/>
    </location>
</feature>
<feature type="compositionally biased region" description="Low complexity" evidence="1">
    <location>
        <begin position="302"/>
        <end position="322"/>
    </location>
</feature>
<evidence type="ECO:0000313" key="3">
    <source>
        <dbReference type="Proteomes" id="UP001601521"/>
    </source>
</evidence>
<dbReference type="EMBL" id="JBIALX010000009">
    <property type="protein sequence ID" value="MFF0456111.1"/>
    <property type="molecule type" value="Genomic_DNA"/>
</dbReference>
<name>A0ABW6NNX3_9NOCA</name>